<accession>A0ABV3Q4U5</accession>
<reference evidence="1 2" key="1">
    <citation type="journal article" date="1979" name="Int. J. Syst. Evol. Microbiol.">
        <title>Bacillus globisporus subsp. marinus subsp. nov.</title>
        <authorList>
            <person name="Liu H."/>
        </authorList>
    </citation>
    <scope>NUCLEOTIDE SEQUENCE [LARGE SCALE GENOMIC DNA]</scope>
    <source>
        <strain evidence="1 2">DSM 1297</strain>
    </source>
</reference>
<evidence type="ECO:0000313" key="1">
    <source>
        <dbReference type="EMBL" id="MEW9502364.1"/>
    </source>
</evidence>
<comment type="caution">
    <text evidence="1">The sequence shown here is derived from an EMBL/GenBank/DDBJ whole genome shotgun (WGS) entry which is preliminary data.</text>
</comment>
<sequence length="65" mass="7475">MKNVVAFCKDKIELLEEGLVIDGGDNEEMVKTLKTVLFDCEKVIIAIKDSYLFLIEEIINNRLKE</sequence>
<name>A0ABV3Q4U5_9BACL</name>
<gene>
    <name evidence="1" type="ORF">AB1471_11215</name>
</gene>
<evidence type="ECO:0000313" key="2">
    <source>
        <dbReference type="Proteomes" id="UP001556040"/>
    </source>
</evidence>
<dbReference type="EMBL" id="JBFMIA010000010">
    <property type="protein sequence ID" value="MEW9502364.1"/>
    <property type="molecule type" value="Genomic_DNA"/>
</dbReference>
<protein>
    <submittedName>
        <fullName evidence="1">Uncharacterized protein</fullName>
    </submittedName>
</protein>
<keyword evidence="2" id="KW-1185">Reference proteome</keyword>
<proteinExistence type="predicted"/>
<dbReference type="Proteomes" id="UP001556040">
    <property type="component" value="Unassembled WGS sequence"/>
</dbReference>
<organism evidence="1 2">
    <name type="scientific">Jeotgalibacillus marinus</name>
    <dbReference type="NCBI Taxonomy" id="86667"/>
    <lineage>
        <taxon>Bacteria</taxon>
        <taxon>Bacillati</taxon>
        <taxon>Bacillota</taxon>
        <taxon>Bacilli</taxon>
        <taxon>Bacillales</taxon>
        <taxon>Caryophanaceae</taxon>
        <taxon>Jeotgalibacillus</taxon>
    </lineage>
</organism>
<dbReference type="RefSeq" id="WP_367779857.1">
    <property type="nucleotide sequence ID" value="NZ_JBFMIA010000010.1"/>
</dbReference>